<feature type="signal peptide" evidence="1">
    <location>
        <begin position="1"/>
        <end position="32"/>
    </location>
</feature>
<gene>
    <name evidence="2" type="ORF">GPX89_08055</name>
</gene>
<keyword evidence="1" id="KW-0732">Signal</keyword>
<evidence type="ECO:0000313" key="3">
    <source>
        <dbReference type="Proteomes" id="UP000466794"/>
    </source>
</evidence>
<dbReference type="AlphaFoldDB" id="A0A7K1USR0"/>
<evidence type="ECO:0000256" key="1">
    <source>
        <dbReference type="SAM" id="SignalP"/>
    </source>
</evidence>
<dbReference type="RefSeq" id="WP_157386579.1">
    <property type="nucleotide sequence ID" value="NZ_WRPP01000001.1"/>
</dbReference>
<proteinExistence type="predicted"/>
<keyword evidence="3" id="KW-1185">Reference proteome</keyword>
<evidence type="ECO:0000313" key="2">
    <source>
        <dbReference type="EMBL" id="MVU77199.1"/>
    </source>
</evidence>
<sequence>MRTSLSRTAGSAVAVLGGALAVAAATAPPASAVEPTLSFGTSFGGTSINHFTTVPNGALFDADIVTLQPGINAGIVGVLADATPLDDTCATGSFVFHPKNGAPEVVPVGVSCGLPFPFLVAAARPAGDYAEVCGVVDVAPARPAGAAAVQHTETCFRFPND</sequence>
<feature type="chain" id="PRO_5029542048" description="Protein activator of alkane oxidation PraB" evidence="1">
    <location>
        <begin position="33"/>
        <end position="161"/>
    </location>
</feature>
<name>A0A7K1USR0_9NOCA</name>
<protein>
    <recommendedName>
        <fullName evidence="4">Protein activator of alkane oxidation PraB</fullName>
    </recommendedName>
</protein>
<evidence type="ECO:0008006" key="4">
    <source>
        <dbReference type="Google" id="ProtNLM"/>
    </source>
</evidence>
<dbReference type="Proteomes" id="UP000466794">
    <property type="component" value="Unassembled WGS sequence"/>
</dbReference>
<dbReference type="EMBL" id="WRPP01000001">
    <property type="protein sequence ID" value="MVU77199.1"/>
    <property type="molecule type" value="Genomic_DNA"/>
</dbReference>
<reference evidence="2 3" key="1">
    <citation type="submission" date="2019-12" db="EMBL/GenBank/DDBJ databases">
        <title>Nocardia sp. nov. ET3-3 isolated from soil.</title>
        <authorList>
            <person name="Kanchanasin P."/>
            <person name="Tanasupawat S."/>
            <person name="Yuki M."/>
            <person name="Kudo T."/>
        </authorList>
    </citation>
    <scope>NUCLEOTIDE SEQUENCE [LARGE SCALE GENOMIC DNA]</scope>
    <source>
        <strain evidence="2 3">ET3-3</strain>
    </source>
</reference>
<organism evidence="2 3">
    <name type="scientific">Nocardia terrae</name>
    <dbReference type="NCBI Taxonomy" id="2675851"/>
    <lineage>
        <taxon>Bacteria</taxon>
        <taxon>Bacillati</taxon>
        <taxon>Actinomycetota</taxon>
        <taxon>Actinomycetes</taxon>
        <taxon>Mycobacteriales</taxon>
        <taxon>Nocardiaceae</taxon>
        <taxon>Nocardia</taxon>
    </lineage>
</organism>
<accession>A0A7K1USR0</accession>
<comment type="caution">
    <text evidence="2">The sequence shown here is derived from an EMBL/GenBank/DDBJ whole genome shotgun (WGS) entry which is preliminary data.</text>
</comment>